<feature type="compositionally biased region" description="Polar residues" evidence="4">
    <location>
        <begin position="1034"/>
        <end position="1054"/>
    </location>
</feature>
<dbReference type="PROSITE" id="PS51205">
    <property type="entry name" value="VPS9"/>
    <property type="match status" value="1"/>
</dbReference>
<dbReference type="InterPro" id="IPR000980">
    <property type="entry name" value="SH2"/>
</dbReference>
<dbReference type="EMBL" id="AJWK01006701">
    <property type="status" value="NOT_ANNOTATED_CDS"/>
    <property type="molecule type" value="Genomic_DNA"/>
</dbReference>
<dbReference type="SUPFAM" id="SSF109993">
    <property type="entry name" value="VPS9 domain"/>
    <property type="match status" value="1"/>
</dbReference>
<dbReference type="Proteomes" id="UP000092461">
    <property type="component" value="Unassembled WGS sequence"/>
</dbReference>
<feature type="region of interest" description="Disordered" evidence="4">
    <location>
        <begin position="1001"/>
        <end position="1080"/>
    </location>
</feature>
<evidence type="ECO:0000259" key="7">
    <source>
        <dbReference type="PROSITE" id="PS51205"/>
    </source>
</evidence>
<evidence type="ECO:0000256" key="4">
    <source>
        <dbReference type="SAM" id="MobiDB-lite"/>
    </source>
</evidence>
<dbReference type="EMBL" id="AJWK01006703">
    <property type="status" value="NOT_ANNOTATED_CDS"/>
    <property type="molecule type" value="Genomic_DNA"/>
</dbReference>
<feature type="compositionally biased region" description="Basic and acidic residues" evidence="4">
    <location>
        <begin position="729"/>
        <end position="743"/>
    </location>
</feature>
<keyword evidence="10" id="KW-1185">Reference proteome</keyword>
<dbReference type="PANTHER" id="PTHR23101">
    <property type="entry name" value="RAB GDP/GTP EXCHANGE FACTOR"/>
    <property type="match status" value="1"/>
</dbReference>
<feature type="domain" description="VPS9" evidence="7">
    <location>
        <begin position="1371"/>
        <end position="1513"/>
    </location>
</feature>
<protein>
    <submittedName>
        <fullName evidence="8">Putative ras effector rin1</fullName>
    </submittedName>
</protein>
<dbReference type="Pfam" id="PF02204">
    <property type="entry name" value="VPS9"/>
    <property type="match status" value="1"/>
</dbReference>
<reference evidence="8" key="2">
    <citation type="journal article" date="2020" name="BMC">
        <title>Leishmania infection induces a limited differential gene expression in the sand fly midgut.</title>
        <authorList>
            <person name="Coutinho-Abreu I.V."/>
            <person name="Serafim T.D."/>
            <person name="Meneses C."/>
            <person name="Kamhawi S."/>
            <person name="Oliveira F."/>
            <person name="Valenzuela J.G."/>
        </authorList>
    </citation>
    <scope>NUCLEOTIDE SEQUENCE</scope>
    <source>
        <strain evidence="8">Jacobina</strain>
        <tissue evidence="8">Midgut</tissue>
    </source>
</reference>
<dbReference type="InterPro" id="IPR003123">
    <property type="entry name" value="VPS9"/>
</dbReference>
<dbReference type="GO" id="GO:0005096">
    <property type="term" value="F:GTPase activator activity"/>
    <property type="evidence" value="ECO:0007669"/>
    <property type="project" value="UniProtKB-KW"/>
</dbReference>
<feature type="compositionally biased region" description="Low complexity" evidence="4">
    <location>
        <begin position="322"/>
        <end position="335"/>
    </location>
</feature>
<dbReference type="EMBL" id="AJWK01006702">
    <property type="status" value="NOT_ANNOTATED_CDS"/>
    <property type="molecule type" value="Genomic_DNA"/>
</dbReference>
<feature type="compositionally biased region" description="Polar residues" evidence="4">
    <location>
        <begin position="140"/>
        <end position="151"/>
    </location>
</feature>
<feature type="region of interest" description="Disordered" evidence="4">
    <location>
        <begin position="140"/>
        <end position="195"/>
    </location>
</feature>
<dbReference type="VEuPathDB" id="VectorBase:LLOJ002031"/>
<feature type="domain" description="Ras-associating" evidence="6">
    <location>
        <begin position="1528"/>
        <end position="1616"/>
    </location>
</feature>
<feature type="compositionally biased region" description="Low complexity" evidence="4">
    <location>
        <begin position="306"/>
        <end position="315"/>
    </location>
</feature>
<dbReference type="Gene3D" id="1.20.1050.80">
    <property type="entry name" value="VPS9 domain"/>
    <property type="match status" value="1"/>
</dbReference>
<dbReference type="GO" id="GO:0005829">
    <property type="term" value="C:cytosol"/>
    <property type="evidence" value="ECO:0007669"/>
    <property type="project" value="TreeGrafter"/>
</dbReference>
<feature type="region of interest" description="Disordered" evidence="4">
    <location>
        <begin position="474"/>
        <end position="494"/>
    </location>
</feature>
<evidence type="ECO:0000259" key="6">
    <source>
        <dbReference type="PROSITE" id="PS50200"/>
    </source>
</evidence>
<dbReference type="PROSITE" id="PS50001">
    <property type="entry name" value="SH2"/>
    <property type="match status" value="1"/>
</dbReference>
<dbReference type="Pfam" id="PF23268">
    <property type="entry name" value="RIN1"/>
    <property type="match status" value="1"/>
</dbReference>
<feature type="compositionally biased region" description="Polar residues" evidence="4">
    <location>
        <begin position="1212"/>
        <end position="1226"/>
    </location>
</feature>
<dbReference type="InterPro" id="IPR036860">
    <property type="entry name" value="SH2_dom_sf"/>
</dbReference>
<feature type="region of interest" description="Disordered" evidence="4">
    <location>
        <begin position="713"/>
        <end position="777"/>
    </location>
</feature>
<evidence type="ECO:0000313" key="9">
    <source>
        <dbReference type="EnsemblMetazoa" id="LLOJ002031-PA"/>
    </source>
</evidence>
<feature type="compositionally biased region" description="Low complexity" evidence="4">
    <location>
        <begin position="1001"/>
        <end position="1015"/>
    </location>
</feature>
<organism evidence="9 10">
    <name type="scientific">Lutzomyia longipalpis</name>
    <name type="common">Sand fly</name>
    <dbReference type="NCBI Taxonomy" id="7200"/>
    <lineage>
        <taxon>Eukaryota</taxon>
        <taxon>Metazoa</taxon>
        <taxon>Ecdysozoa</taxon>
        <taxon>Arthropoda</taxon>
        <taxon>Hexapoda</taxon>
        <taxon>Insecta</taxon>
        <taxon>Pterygota</taxon>
        <taxon>Neoptera</taxon>
        <taxon>Endopterygota</taxon>
        <taxon>Diptera</taxon>
        <taxon>Nematocera</taxon>
        <taxon>Psychodoidea</taxon>
        <taxon>Psychodidae</taxon>
        <taxon>Lutzomyia</taxon>
        <taxon>Lutzomyia</taxon>
    </lineage>
</organism>
<dbReference type="Gene3D" id="3.30.505.10">
    <property type="entry name" value="SH2 domain"/>
    <property type="match status" value="1"/>
</dbReference>
<dbReference type="InterPro" id="IPR037191">
    <property type="entry name" value="VPS9_dom_sf"/>
</dbReference>
<dbReference type="Pfam" id="PF00788">
    <property type="entry name" value="RA"/>
    <property type="match status" value="1"/>
</dbReference>
<comment type="similarity">
    <text evidence="1">Belongs to the RIN (Ras interaction/interference) family.</text>
</comment>
<feature type="compositionally biased region" description="Basic and acidic residues" evidence="4">
    <location>
        <begin position="713"/>
        <end position="722"/>
    </location>
</feature>
<dbReference type="CDD" id="cd01776">
    <property type="entry name" value="RA_Rin"/>
    <property type="match status" value="1"/>
</dbReference>
<proteinExistence type="inferred from homology"/>
<feature type="compositionally biased region" description="Polar residues" evidence="4">
    <location>
        <begin position="1181"/>
        <end position="1197"/>
    </location>
</feature>
<feature type="compositionally biased region" description="Basic residues" evidence="4">
    <location>
        <begin position="761"/>
        <end position="771"/>
    </location>
</feature>
<dbReference type="SMART" id="SM00314">
    <property type="entry name" value="RA"/>
    <property type="match status" value="1"/>
</dbReference>
<feature type="region of interest" description="Disordered" evidence="4">
    <location>
        <begin position="251"/>
        <end position="270"/>
    </location>
</feature>
<name>A0A1B0CCG3_LUTLO</name>
<keyword evidence="2" id="KW-0343">GTPase activation</keyword>
<dbReference type="GO" id="GO:0005085">
    <property type="term" value="F:guanyl-nucleotide exchange factor activity"/>
    <property type="evidence" value="ECO:0007669"/>
    <property type="project" value="InterPro"/>
</dbReference>
<feature type="region of interest" description="Disordered" evidence="4">
    <location>
        <begin position="296"/>
        <end position="336"/>
    </location>
</feature>
<dbReference type="Pfam" id="PF00017">
    <property type="entry name" value="SH2"/>
    <property type="match status" value="1"/>
</dbReference>
<dbReference type="SMART" id="SM00167">
    <property type="entry name" value="VPS9"/>
    <property type="match status" value="1"/>
</dbReference>
<feature type="region of interest" description="Disordered" evidence="4">
    <location>
        <begin position="1180"/>
        <end position="1260"/>
    </location>
</feature>
<feature type="compositionally biased region" description="Polar residues" evidence="4">
    <location>
        <begin position="747"/>
        <end position="759"/>
    </location>
</feature>
<dbReference type="EnsemblMetazoa" id="LLOJ002031-RA">
    <property type="protein sequence ID" value="LLOJ002031-PA"/>
    <property type="gene ID" value="LLOJ002031"/>
</dbReference>
<evidence type="ECO:0000313" key="10">
    <source>
        <dbReference type="Proteomes" id="UP000092461"/>
    </source>
</evidence>
<dbReference type="EMBL" id="GITU01007619">
    <property type="protein sequence ID" value="MBC1176322.1"/>
    <property type="molecule type" value="Transcribed_RNA"/>
</dbReference>
<dbReference type="PANTHER" id="PTHR23101:SF104">
    <property type="entry name" value="PROTEIN SPRINT"/>
    <property type="match status" value="1"/>
</dbReference>
<evidence type="ECO:0000256" key="1">
    <source>
        <dbReference type="ARBA" id="ARBA00006919"/>
    </source>
</evidence>
<reference evidence="9" key="3">
    <citation type="submission" date="2020-05" db="UniProtKB">
        <authorList>
            <consortium name="EnsemblMetazoa"/>
        </authorList>
    </citation>
    <scope>IDENTIFICATION</scope>
    <source>
        <strain evidence="9">Jacobina</strain>
    </source>
</reference>
<feature type="region of interest" description="Disordered" evidence="4">
    <location>
        <begin position="1097"/>
        <end position="1158"/>
    </location>
</feature>
<evidence type="ECO:0000259" key="5">
    <source>
        <dbReference type="PROSITE" id="PS50001"/>
    </source>
</evidence>
<dbReference type="SMART" id="SM00252">
    <property type="entry name" value="SH2"/>
    <property type="match status" value="1"/>
</dbReference>
<dbReference type="GO" id="GO:0007165">
    <property type="term" value="P:signal transduction"/>
    <property type="evidence" value="ECO:0007669"/>
    <property type="project" value="InterPro"/>
</dbReference>
<sequence>MRTHLKRAAGMSFSSRKRGIGMAKARHAVRPELSHALEANAGVRAMFPPVDSPVSSTDHEILDGPQISTPDQIPKLPEGVAPLFKASNTLRNNIDAKDEVARKRTSLKIENSASLIMEEHLVHKKRLSLADSDLAVCTKRSGNAQDVPQGNTKHEAMADKMPDSNRNSLQSSNADDEDDYNDLENGNSSSGADFRDSIVSSDAELLCEKLNTINKSTDGDGNHPAELLSPNEGPLARRYAEIAHFRSGKWSDAIQPSRPNKRFTLGSLDPDECAVGSGNGGCYGDDDLQALIPPTTRRLSRDELSQSRTSLVSSSDGGILAEGETSSESSGDSTSPPCDLGLVERLLRTHPVWFLPGIQRAGAVHLLQGKEEGNFVVRGSSQANTMAVSVRLPPDTGPYIEHYLIQSDRGILSLESSRFKFDSIPALIAHYAQCCDELPVQLMLPRALREAKNRQQLSSLALLGQEFWRYPMASPKPGSQASTPVDPKSGATDSSGVGVTVFSSSVSQKYQHKALKPPAILSPGQTSTSPLCQVETPSDTSSSLSSFTPSNGNQLLSPESVDSVVLTMSPVESCRSGIVGKTSTFKTQLKRQAPVPLARTPELIDQGEKTSAFAGDSFAAGQIRAPRPTPPNTLNLGPLRTPPAPPPRWSKPVANMSPDQATVETQANNFTVTTTVTFSMESGPKVQSPQIVEISSPTASDVLQFQTISKRLSPEGECHKNGDAMSTLDSKRWISNHSRDSSRGNRKLTSPNQAETPNGQRVRRSKAKKESKHYQESDILESPSVYCRSALGDKISDYEDIWTQENNNGHPNFHRGSQMSSFRPEVHGKRPDLLAETPTVTSLNGNLLSPTGSIASSALGDKISDYEDIWTQENNNGHPNFHRGSQMSSFRPEVHGKRPDLLAETPTVTSLNGNLLSPTGSIASSNNTPPKPPSETDSVAPLCPQQDATERTSFLDNESLVAHLSNPKEGTQRFGIYHKTQPMNPDVDPMLQPRNRLGLVLTSTPPKLDDPTTPLGASGRSKQGSPFYSEPVDSVQNITRRSNRNSHIPSSQRFSEPPKGPFRSALASIIPPGDAMQRNPLAGSLDELKKRNRKARGRLDPWPLDSSWEFVGNDANDDNDYDSDLNWRTSYRRESAVQPPPQVPPPKPQPEPTKEVKQRPLTIHQIIATRMPELNLPEQIRCSTPTPESSITNGTITRRQRISAYDNVERGPTSSLLCPDSAQSDDGTVFSEPWDSSQWDSFLPHDGHPRNKTTSGGPGESVGAYAMSLANDPTTTFARNIENFICCTKESREAAPQIVMRNMRQFMSGMKNYLVKHGEGDFHLEVQRACSRLKPDEFLNLDTILEGVMQRLVVLPLREHLYGLFVEFYTRSRDIQLLVENVRFASGKSAVDMGIRKEVSPPSESSLRYIAMILQRLQEAEQPLEKLDFLLAAVSAIFEATGSPKSNALCADDFLPILVYVVAKSGFIGAEIEAEFMWGLLQPSLLSGEAGYYLTALCSAAHVLKTFKDSQNEMCGSIDWRSSAMPACSSVLRVIIPDEYNGSLQTRTLPVRPHTTTKEVCRIIAHKARITNPQDYGLFKLVDGEETLLMDSECPQDARLAARGKHWMLAYKRIDAKIAWPTAAASSSSS</sequence>
<dbReference type="InterPro" id="IPR045046">
    <property type="entry name" value="Vps9-like"/>
</dbReference>
<dbReference type="PROSITE" id="PS50200">
    <property type="entry name" value="RA"/>
    <property type="match status" value="1"/>
</dbReference>
<feature type="compositionally biased region" description="Low complexity" evidence="4">
    <location>
        <begin position="536"/>
        <end position="550"/>
    </location>
</feature>
<dbReference type="GO" id="GO:0030139">
    <property type="term" value="C:endocytic vesicle"/>
    <property type="evidence" value="ECO:0007669"/>
    <property type="project" value="TreeGrafter"/>
</dbReference>
<feature type="compositionally biased region" description="Polar residues" evidence="4">
    <location>
        <begin position="164"/>
        <end position="173"/>
    </location>
</feature>
<evidence type="ECO:0000256" key="2">
    <source>
        <dbReference type="ARBA" id="ARBA00022468"/>
    </source>
</evidence>
<evidence type="ECO:0000313" key="8">
    <source>
        <dbReference type="EMBL" id="MBC1176322.1"/>
    </source>
</evidence>
<dbReference type="SUPFAM" id="SSF55550">
    <property type="entry name" value="SH2 domain"/>
    <property type="match status" value="1"/>
</dbReference>
<accession>A0A1B0CCG3</accession>
<evidence type="ECO:0000256" key="3">
    <source>
        <dbReference type="PROSITE-ProRule" id="PRU00191"/>
    </source>
</evidence>
<dbReference type="VEuPathDB" id="VectorBase:LLONM1_007614"/>
<dbReference type="GO" id="GO:0031267">
    <property type="term" value="F:small GTPase binding"/>
    <property type="evidence" value="ECO:0007669"/>
    <property type="project" value="TreeGrafter"/>
</dbReference>
<reference evidence="10" key="1">
    <citation type="submission" date="2012-05" db="EMBL/GenBank/DDBJ databases">
        <title>Whole Genome Assembly of Lutzomyia longipalpis.</title>
        <authorList>
            <person name="Richards S."/>
            <person name="Qu C."/>
            <person name="Dillon R."/>
            <person name="Worley K."/>
            <person name="Scherer S."/>
            <person name="Batterton M."/>
            <person name="Taylor A."/>
            <person name="Hawes A."/>
            <person name="Hernandez B."/>
            <person name="Kovar C."/>
            <person name="Mandapat C."/>
            <person name="Pham C."/>
            <person name="Qu C."/>
            <person name="Jing C."/>
            <person name="Bess C."/>
            <person name="Bandaranaike D."/>
            <person name="Ngo D."/>
            <person name="Ongeri F."/>
            <person name="Arias F."/>
            <person name="Lara F."/>
            <person name="Weissenberger G."/>
            <person name="Kamau G."/>
            <person name="Han H."/>
            <person name="Shen H."/>
            <person name="Dinh H."/>
            <person name="Khalil I."/>
            <person name="Jones J."/>
            <person name="Shafer J."/>
            <person name="Jayaseelan J."/>
            <person name="Quiroz J."/>
            <person name="Blankenburg K."/>
            <person name="Nguyen L."/>
            <person name="Jackson L."/>
            <person name="Francisco L."/>
            <person name="Tang L.-Y."/>
            <person name="Pu L.-L."/>
            <person name="Perales L."/>
            <person name="Lorensuhewa L."/>
            <person name="Munidasa M."/>
            <person name="Coyle M."/>
            <person name="Taylor M."/>
            <person name="Puazo M."/>
            <person name="Firestine M."/>
            <person name="Scheel M."/>
            <person name="Javaid M."/>
            <person name="Wang M."/>
            <person name="Li M."/>
            <person name="Tabassum N."/>
            <person name="Saada N."/>
            <person name="Osuji N."/>
            <person name="Aqrawi P."/>
            <person name="Fu Q."/>
            <person name="Thornton R."/>
            <person name="Raj R."/>
            <person name="Goodspeed R."/>
            <person name="Mata R."/>
            <person name="Najjar R."/>
            <person name="Gubbala S."/>
            <person name="Lee S."/>
            <person name="Denson S."/>
            <person name="Patil S."/>
            <person name="Macmil S."/>
            <person name="Qi S."/>
            <person name="Matskevitch T."/>
            <person name="Palculict T."/>
            <person name="Mathew T."/>
            <person name="Vee V."/>
            <person name="Velamala V."/>
            <person name="Korchina V."/>
            <person name="Cai W."/>
            <person name="Liu W."/>
            <person name="Dai W."/>
            <person name="Zou X."/>
            <person name="Zhu Y."/>
            <person name="Zhang Y."/>
            <person name="Wu Y.-Q."/>
            <person name="Xin Y."/>
            <person name="Nazarath L."/>
            <person name="Kovar C."/>
            <person name="Han Y."/>
            <person name="Muzny D."/>
            <person name="Gibbs R."/>
        </authorList>
    </citation>
    <scope>NUCLEOTIDE SEQUENCE [LARGE SCALE GENOMIC DNA]</scope>
    <source>
        <strain evidence="10">Jacobina</strain>
    </source>
</reference>
<feature type="compositionally biased region" description="Basic and acidic residues" evidence="4">
    <location>
        <begin position="152"/>
        <end position="163"/>
    </location>
</feature>
<feature type="region of interest" description="Disordered" evidence="4">
    <location>
        <begin position="910"/>
        <end position="941"/>
    </location>
</feature>
<keyword evidence="3" id="KW-0727">SH2 domain</keyword>
<feature type="region of interest" description="Disordered" evidence="4">
    <location>
        <begin position="517"/>
        <end position="555"/>
    </location>
</feature>
<dbReference type="InterPro" id="IPR000159">
    <property type="entry name" value="RA_dom"/>
</dbReference>
<feature type="compositionally biased region" description="Pro residues" evidence="4">
    <location>
        <begin position="1138"/>
        <end position="1151"/>
    </location>
</feature>
<feature type="domain" description="SH2" evidence="5">
    <location>
        <begin position="353"/>
        <end position="446"/>
    </location>
</feature>
<feature type="compositionally biased region" description="Polar residues" evidence="4">
    <location>
        <begin position="910"/>
        <end position="928"/>
    </location>
</feature>
<dbReference type="GO" id="GO:0016192">
    <property type="term" value="P:vesicle-mediated transport"/>
    <property type="evidence" value="ECO:0007669"/>
    <property type="project" value="InterPro"/>
</dbReference>